<name>A0A381Q1I3_9ZZZZ</name>
<feature type="transmembrane region" description="Helical" evidence="1">
    <location>
        <begin position="45"/>
        <end position="62"/>
    </location>
</feature>
<organism evidence="2">
    <name type="scientific">marine metagenome</name>
    <dbReference type="NCBI Taxonomy" id="408172"/>
    <lineage>
        <taxon>unclassified sequences</taxon>
        <taxon>metagenomes</taxon>
        <taxon>ecological metagenomes</taxon>
    </lineage>
</organism>
<protein>
    <recommendedName>
        <fullName evidence="3">DUF1772 domain-containing protein</fullName>
    </recommendedName>
</protein>
<proteinExistence type="predicted"/>
<sequence>MNTVGIVTIAFGVSILCGRGTTLVAPALTLRWFKETIASNARIRMLGAFFMALGGAMVWAGTSEDSGLATFLTVLGWVMLVISALVLVLFPGVYRTIANPFMPSDTSGSLFLWRVRGLAGILAGVLIIYFGVLAL</sequence>
<dbReference type="AlphaFoldDB" id="A0A381Q1I3"/>
<reference evidence="2" key="1">
    <citation type="submission" date="2018-05" db="EMBL/GenBank/DDBJ databases">
        <authorList>
            <person name="Lanie J.A."/>
            <person name="Ng W.-L."/>
            <person name="Kazmierczak K.M."/>
            <person name="Andrzejewski T.M."/>
            <person name="Davidsen T.M."/>
            <person name="Wayne K.J."/>
            <person name="Tettelin H."/>
            <person name="Glass J.I."/>
            <person name="Rusch D."/>
            <person name="Podicherti R."/>
            <person name="Tsui H.-C.T."/>
            <person name="Winkler M.E."/>
        </authorList>
    </citation>
    <scope>NUCLEOTIDE SEQUENCE</scope>
</reference>
<keyword evidence="1" id="KW-0812">Transmembrane</keyword>
<gene>
    <name evidence="2" type="ORF">METZ01_LOCUS26060</name>
</gene>
<keyword evidence="1" id="KW-0472">Membrane</keyword>
<accession>A0A381Q1I3</accession>
<evidence type="ECO:0008006" key="3">
    <source>
        <dbReference type="Google" id="ProtNLM"/>
    </source>
</evidence>
<feature type="transmembrane region" description="Helical" evidence="1">
    <location>
        <begin position="68"/>
        <end position="90"/>
    </location>
</feature>
<evidence type="ECO:0000256" key="1">
    <source>
        <dbReference type="SAM" id="Phobius"/>
    </source>
</evidence>
<evidence type="ECO:0000313" key="2">
    <source>
        <dbReference type="EMBL" id="SUZ73206.1"/>
    </source>
</evidence>
<feature type="transmembrane region" description="Helical" evidence="1">
    <location>
        <begin position="111"/>
        <end position="132"/>
    </location>
</feature>
<keyword evidence="1" id="KW-1133">Transmembrane helix</keyword>
<dbReference type="EMBL" id="UINC01001172">
    <property type="protein sequence ID" value="SUZ73206.1"/>
    <property type="molecule type" value="Genomic_DNA"/>
</dbReference>
<feature type="transmembrane region" description="Helical" evidence="1">
    <location>
        <begin position="6"/>
        <end position="33"/>
    </location>
</feature>